<protein>
    <submittedName>
        <fullName evidence="1">Uncharacterized protein</fullName>
    </submittedName>
</protein>
<name>A0A2D0NJR2_FLAN2</name>
<gene>
    <name evidence="1" type="ORF">CRP01_01580</name>
</gene>
<sequence>MLGLSTYLGLNISGCLASGELTSSKLIAAGNAREEKERWELLEAVMASDTTDPEIREQLRTLLPFVDRWANGRSIAIQEWQDRENKNYLPWPIREGDIDEVVPPPPPEDSPVYPLWCWYRSRTLIWQAIEYGEIQGHPEILQRYIDESRRLLQVAADAYPRNGIIRLYLGEREKWPTDHRASEKAPDWAVAQKTALSGLQDVIHWWITNRQLTDGQYGGGWGDDVEMWRWWTPALIGLQDQKIQDAQRRLSHGLFQIEKMKGGYTNRIDDVEHTAEDSADTITAMMHIDPTDEAWTSRARHLVHLMKTLWTGVNERGFLQFKSTYFTDTEVDLTPRKACDTVYHPRAVQPALLLWQRTRDPELSEIFTQWLKTWVDAAGRAERGKPAGIIPSAIHWPDGKVGGVGEQWWKPGNYTSNPLYVWPSQMGMMTNSLLLAFHITGDRSFLTPIISMAEIRQKYFRKGMVTPETEGSEDWCAAQMHRFLTGTLAKYRLITGDTQFDELLEMEQDPYVAYSFFGREDGFTTTMRENAAAFSSNFPLYTSEMRWTDRILNFNSHYLRKQYPETPVPNTRLLYSALTGDPGDPLYFPLNGFQWLTDRTDLSVRVKTQSDRSAEVELFGFFDGHRSVPFKTYLLQPGSYQLVLADESGKEVSRQEVQLTEQINRLELKVPGKRALRLQIY</sequence>
<keyword evidence="2" id="KW-1185">Reference proteome</keyword>
<evidence type="ECO:0000313" key="1">
    <source>
        <dbReference type="EMBL" id="PHN08630.1"/>
    </source>
</evidence>
<dbReference type="EMBL" id="PDUD01000001">
    <property type="protein sequence ID" value="PHN08630.1"/>
    <property type="molecule type" value="Genomic_DNA"/>
</dbReference>
<accession>A0A2D0NJR2</accession>
<evidence type="ECO:0000313" key="2">
    <source>
        <dbReference type="Proteomes" id="UP000223913"/>
    </source>
</evidence>
<organism evidence="1 2">
    <name type="scientific">Flavilitoribacter nigricans (strain ATCC 23147 / DSM 23189 / NBRC 102662 / NCIMB 1420 / SS-2)</name>
    <name type="common">Lewinella nigricans</name>
    <dbReference type="NCBI Taxonomy" id="1122177"/>
    <lineage>
        <taxon>Bacteria</taxon>
        <taxon>Pseudomonadati</taxon>
        <taxon>Bacteroidota</taxon>
        <taxon>Saprospiria</taxon>
        <taxon>Saprospirales</taxon>
        <taxon>Lewinellaceae</taxon>
        <taxon>Flavilitoribacter</taxon>
    </lineage>
</organism>
<dbReference type="AlphaFoldDB" id="A0A2D0NJR2"/>
<dbReference type="Proteomes" id="UP000223913">
    <property type="component" value="Unassembled WGS sequence"/>
</dbReference>
<reference evidence="1 2" key="1">
    <citation type="submission" date="2017-10" db="EMBL/GenBank/DDBJ databases">
        <title>The draft genome sequence of Lewinella nigricans NBRC 102662.</title>
        <authorList>
            <person name="Wang K."/>
        </authorList>
    </citation>
    <scope>NUCLEOTIDE SEQUENCE [LARGE SCALE GENOMIC DNA]</scope>
    <source>
        <strain evidence="1 2">NBRC 102662</strain>
    </source>
</reference>
<comment type="caution">
    <text evidence="1">The sequence shown here is derived from an EMBL/GenBank/DDBJ whole genome shotgun (WGS) entry which is preliminary data.</text>
</comment>
<proteinExistence type="predicted"/>